<comment type="caution">
    <text evidence="3">The sequence shown here is derived from an EMBL/GenBank/DDBJ whole genome shotgun (WGS) entry which is preliminary data.</text>
</comment>
<reference evidence="3 4" key="1">
    <citation type="journal article" date="2021" name="Environ. Microbiol.">
        <title>Gene family expansions and transcriptome signatures uncover fungal adaptations to wood decay.</title>
        <authorList>
            <person name="Hage H."/>
            <person name="Miyauchi S."/>
            <person name="Viragh M."/>
            <person name="Drula E."/>
            <person name="Min B."/>
            <person name="Chaduli D."/>
            <person name="Navarro D."/>
            <person name="Favel A."/>
            <person name="Norest M."/>
            <person name="Lesage-Meessen L."/>
            <person name="Balint B."/>
            <person name="Merenyi Z."/>
            <person name="de Eugenio L."/>
            <person name="Morin E."/>
            <person name="Martinez A.T."/>
            <person name="Baldrian P."/>
            <person name="Stursova M."/>
            <person name="Martinez M.J."/>
            <person name="Novotny C."/>
            <person name="Magnuson J.K."/>
            <person name="Spatafora J.W."/>
            <person name="Maurice S."/>
            <person name="Pangilinan J."/>
            <person name="Andreopoulos W."/>
            <person name="LaButti K."/>
            <person name="Hundley H."/>
            <person name="Na H."/>
            <person name="Kuo A."/>
            <person name="Barry K."/>
            <person name="Lipzen A."/>
            <person name="Henrissat B."/>
            <person name="Riley R."/>
            <person name="Ahrendt S."/>
            <person name="Nagy L.G."/>
            <person name="Grigoriev I.V."/>
            <person name="Martin F."/>
            <person name="Rosso M.N."/>
        </authorList>
    </citation>
    <scope>NUCLEOTIDE SEQUENCE [LARGE SCALE GENOMIC DNA]</scope>
    <source>
        <strain evidence="3 4">CIRM-BRFM 1785</strain>
    </source>
</reference>
<dbReference type="Pfam" id="PF08719">
    <property type="entry name" value="NADAR"/>
    <property type="match status" value="1"/>
</dbReference>
<dbReference type="Proteomes" id="UP000814176">
    <property type="component" value="Unassembled WGS sequence"/>
</dbReference>
<dbReference type="EMBL" id="JADCUA010000033">
    <property type="protein sequence ID" value="KAH9830124.1"/>
    <property type="molecule type" value="Genomic_DNA"/>
</dbReference>
<protein>
    <submittedName>
        <fullName evidence="3">DUF1768-domain-containing protein</fullName>
    </submittedName>
</protein>
<keyword evidence="4" id="KW-1185">Reference proteome</keyword>
<sequence length="201" mass="23368">MDNVHEVECRRAHSHSGSRSPSPEAPALRPEVADHGARIVFYHRDEPFFEFTNFAQSPIQWNGHWYPTAEHLFQAHKFMSTQPELAERIRHLPSARAAREEARRYRRFQRTDWFDVNVSIMEKILEAKFTQHPRLRDTLLGTADSMLIEGSPVDSFWGSGADGQGRNELGKALMRLRDELRRAHHLRASRDLYSQLSSEHL</sequence>
<dbReference type="InterPro" id="IPR012816">
    <property type="entry name" value="NADAR"/>
</dbReference>
<dbReference type="RefSeq" id="XP_047773476.1">
    <property type="nucleotide sequence ID" value="XM_047921161.1"/>
</dbReference>
<dbReference type="SUPFAM" id="SSF143990">
    <property type="entry name" value="YbiA-like"/>
    <property type="match status" value="1"/>
</dbReference>
<dbReference type="InterPro" id="IPR037238">
    <property type="entry name" value="YbiA-like_sf"/>
</dbReference>
<evidence type="ECO:0000313" key="4">
    <source>
        <dbReference type="Proteomes" id="UP000814176"/>
    </source>
</evidence>
<name>A0ABQ8K0G4_9APHY</name>
<feature type="domain" description="NADAR" evidence="2">
    <location>
        <begin position="41"/>
        <end position="181"/>
    </location>
</feature>
<feature type="region of interest" description="Disordered" evidence="1">
    <location>
        <begin position="1"/>
        <end position="29"/>
    </location>
</feature>
<evidence type="ECO:0000256" key="1">
    <source>
        <dbReference type="SAM" id="MobiDB-lite"/>
    </source>
</evidence>
<dbReference type="NCBIfam" id="TIGR02464">
    <property type="entry name" value="ribofla_fusion"/>
    <property type="match status" value="1"/>
</dbReference>
<feature type="compositionally biased region" description="Basic and acidic residues" evidence="1">
    <location>
        <begin position="1"/>
        <end position="11"/>
    </location>
</feature>
<dbReference type="Gene3D" id="1.10.357.40">
    <property type="entry name" value="YbiA-like"/>
    <property type="match status" value="1"/>
</dbReference>
<accession>A0ABQ8K0G4</accession>
<evidence type="ECO:0000313" key="3">
    <source>
        <dbReference type="EMBL" id="KAH9830124.1"/>
    </source>
</evidence>
<gene>
    <name evidence="3" type="ORF">C8Q71DRAFT_717360</name>
</gene>
<organism evidence="3 4">
    <name type="scientific">Rhodofomes roseus</name>
    <dbReference type="NCBI Taxonomy" id="34475"/>
    <lineage>
        <taxon>Eukaryota</taxon>
        <taxon>Fungi</taxon>
        <taxon>Dikarya</taxon>
        <taxon>Basidiomycota</taxon>
        <taxon>Agaricomycotina</taxon>
        <taxon>Agaricomycetes</taxon>
        <taxon>Polyporales</taxon>
        <taxon>Rhodofomes</taxon>
    </lineage>
</organism>
<evidence type="ECO:0000259" key="2">
    <source>
        <dbReference type="Pfam" id="PF08719"/>
    </source>
</evidence>
<proteinExistence type="predicted"/>
<dbReference type="GeneID" id="72001893"/>
<dbReference type="CDD" id="cd15457">
    <property type="entry name" value="NADAR"/>
    <property type="match status" value="1"/>
</dbReference>